<organism evidence="1 2">
    <name type="scientific">Ridgeia piscesae</name>
    <name type="common">Tubeworm</name>
    <dbReference type="NCBI Taxonomy" id="27915"/>
    <lineage>
        <taxon>Eukaryota</taxon>
        <taxon>Metazoa</taxon>
        <taxon>Spiralia</taxon>
        <taxon>Lophotrochozoa</taxon>
        <taxon>Annelida</taxon>
        <taxon>Polychaeta</taxon>
        <taxon>Sedentaria</taxon>
        <taxon>Canalipalpata</taxon>
        <taxon>Sabellida</taxon>
        <taxon>Siboglinidae</taxon>
        <taxon>Ridgeia</taxon>
    </lineage>
</organism>
<name>A0AAD9K5W2_RIDPI</name>
<dbReference type="AlphaFoldDB" id="A0AAD9K5W2"/>
<dbReference type="EMBL" id="JAODUO010001362">
    <property type="protein sequence ID" value="KAK2165484.1"/>
    <property type="molecule type" value="Genomic_DNA"/>
</dbReference>
<sequence>MGQRPGHFNEQFKPAGFNTLQVFLSPSIRYSGNDAYATCCSFEDDETETTYEGKVAFQVLVSPICYEEGPTTIGSRGNIDPEFDNRKIEWSTTERGSVILYGLLIRLEEEE</sequence>
<gene>
    <name evidence="1" type="ORF">NP493_1361g00042</name>
</gene>
<dbReference type="Proteomes" id="UP001209878">
    <property type="component" value="Unassembled WGS sequence"/>
</dbReference>
<evidence type="ECO:0000313" key="2">
    <source>
        <dbReference type="Proteomes" id="UP001209878"/>
    </source>
</evidence>
<evidence type="ECO:0000313" key="1">
    <source>
        <dbReference type="EMBL" id="KAK2165484.1"/>
    </source>
</evidence>
<reference evidence="1" key="1">
    <citation type="journal article" date="2023" name="Mol. Biol. Evol.">
        <title>Third-Generation Sequencing Reveals the Adaptive Role of the Epigenome in Three Deep-Sea Polychaetes.</title>
        <authorList>
            <person name="Perez M."/>
            <person name="Aroh O."/>
            <person name="Sun Y."/>
            <person name="Lan Y."/>
            <person name="Juniper S.K."/>
            <person name="Young C.R."/>
            <person name="Angers B."/>
            <person name="Qian P.Y."/>
        </authorList>
    </citation>
    <scope>NUCLEOTIDE SEQUENCE</scope>
    <source>
        <strain evidence="1">R07B-5</strain>
    </source>
</reference>
<keyword evidence="2" id="KW-1185">Reference proteome</keyword>
<comment type="caution">
    <text evidence="1">The sequence shown here is derived from an EMBL/GenBank/DDBJ whole genome shotgun (WGS) entry which is preliminary data.</text>
</comment>
<protein>
    <submittedName>
        <fullName evidence="1">Uncharacterized protein</fullName>
    </submittedName>
</protein>
<accession>A0AAD9K5W2</accession>
<proteinExistence type="predicted"/>